<organism evidence="1 2">
    <name type="scientific">Eggerthella lenta</name>
    <name type="common">Eubacterium lentum</name>
    <dbReference type="NCBI Taxonomy" id="84112"/>
    <lineage>
        <taxon>Bacteria</taxon>
        <taxon>Bacillati</taxon>
        <taxon>Actinomycetota</taxon>
        <taxon>Coriobacteriia</taxon>
        <taxon>Eggerthellales</taxon>
        <taxon>Eggerthellaceae</taxon>
        <taxon>Eggerthella</taxon>
    </lineage>
</organism>
<sequence length="64" mass="7265">MAKQHLTITLNLEPSRQFDMIARCLGYVRTGDPSADDLANLNRQIEALGINFDERSDEDEGRDQ</sequence>
<name>A0ABD7GHV4_EGGLN</name>
<gene>
    <name evidence="1" type="ORF">C1853_09330</name>
</gene>
<proteinExistence type="predicted"/>
<comment type="caution">
    <text evidence="1">The sequence shown here is derived from an EMBL/GenBank/DDBJ whole genome shotgun (WGS) entry which is preliminary data.</text>
</comment>
<reference evidence="1 2" key="1">
    <citation type="journal article" date="2018" name="Elife">
        <title>Discovery and characterization of a prevalent human gut bacterial enzyme sufficient for the inactivation of a family of plant toxins.</title>
        <authorList>
            <person name="Koppel N."/>
            <person name="Bisanz J.E."/>
            <person name="Pandelia M.E."/>
            <person name="Turnbaugh P.J."/>
            <person name="Balskus E.P."/>
        </authorList>
    </citation>
    <scope>NUCLEOTIDE SEQUENCE [LARGE SCALE GENOMIC DNA]</scope>
    <source>
        <strain evidence="1 2">16A</strain>
    </source>
</reference>
<dbReference type="RefSeq" id="WP_114526822.1">
    <property type="nucleotide sequence ID" value="NZ_AP025575.1"/>
</dbReference>
<dbReference type="EMBL" id="PPUQ01000011">
    <property type="protein sequence ID" value="RDC37645.1"/>
    <property type="molecule type" value="Genomic_DNA"/>
</dbReference>
<dbReference type="Proteomes" id="UP000253915">
    <property type="component" value="Unassembled WGS sequence"/>
</dbReference>
<protein>
    <submittedName>
        <fullName evidence="1">Uncharacterized protein</fullName>
    </submittedName>
</protein>
<evidence type="ECO:0000313" key="1">
    <source>
        <dbReference type="EMBL" id="RDC37645.1"/>
    </source>
</evidence>
<dbReference type="AlphaFoldDB" id="A0ABD7GHV4"/>
<accession>A0ABD7GHV4</accession>
<evidence type="ECO:0000313" key="2">
    <source>
        <dbReference type="Proteomes" id="UP000253915"/>
    </source>
</evidence>
<dbReference type="GeneID" id="69512406"/>